<comment type="subcellular location">
    <subcellularLocation>
        <location evidence="1">Golgi apparatus membrane</location>
        <topology evidence="1">Peripheral membrane protein</topology>
        <orientation evidence="1">Cytoplasmic side</orientation>
    </subcellularLocation>
</comment>
<name>A0A401W695_STREY</name>
<dbReference type="GO" id="GO:0012505">
    <property type="term" value="C:endomembrane system"/>
    <property type="evidence" value="ECO:0007669"/>
    <property type="project" value="UniProtKB-ARBA"/>
</dbReference>
<dbReference type="AlphaFoldDB" id="A0A401W695"/>
<dbReference type="Gene3D" id="1.10.3630.10">
    <property type="entry name" value="yeast vps74-n-term truncation variant domain like"/>
    <property type="match status" value="1"/>
</dbReference>
<dbReference type="RefSeq" id="WP_125055608.1">
    <property type="nucleotide sequence ID" value="NZ_BHZD01000001.1"/>
</dbReference>
<dbReference type="GO" id="GO:0070273">
    <property type="term" value="F:phosphatidylinositol-4-phosphate binding"/>
    <property type="evidence" value="ECO:0007669"/>
    <property type="project" value="InterPro"/>
</dbReference>
<accession>A0A401W695</accession>
<keyword evidence="4" id="KW-0472">Membrane</keyword>
<evidence type="ECO:0008006" key="7">
    <source>
        <dbReference type="Google" id="ProtNLM"/>
    </source>
</evidence>
<dbReference type="EMBL" id="BHZD01000001">
    <property type="protein sequence ID" value="GCD44867.1"/>
    <property type="molecule type" value="Genomic_DNA"/>
</dbReference>
<dbReference type="GO" id="GO:0005737">
    <property type="term" value="C:cytoplasm"/>
    <property type="evidence" value="ECO:0007669"/>
    <property type="project" value="UniProtKB-ARBA"/>
</dbReference>
<dbReference type="InterPro" id="IPR038261">
    <property type="entry name" value="GPP34-like_sf"/>
</dbReference>
<evidence type="ECO:0000256" key="4">
    <source>
        <dbReference type="ARBA" id="ARBA00023136"/>
    </source>
</evidence>
<evidence type="ECO:0000313" key="6">
    <source>
        <dbReference type="Proteomes" id="UP000286746"/>
    </source>
</evidence>
<evidence type="ECO:0000256" key="2">
    <source>
        <dbReference type="ARBA" id="ARBA00023034"/>
    </source>
</evidence>
<evidence type="ECO:0000256" key="1">
    <source>
        <dbReference type="ARBA" id="ARBA00004255"/>
    </source>
</evidence>
<evidence type="ECO:0000256" key="3">
    <source>
        <dbReference type="ARBA" id="ARBA00023121"/>
    </source>
</evidence>
<keyword evidence="2" id="KW-0333">Golgi apparatus</keyword>
<proteinExistence type="predicted"/>
<reference evidence="5 6" key="1">
    <citation type="submission" date="2018-11" db="EMBL/GenBank/DDBJ databases">
        <title>Whole genome sequence of Streptomyces paromomycinus NBRC 15454(T).</title>
        <authorList>
            <person name="Komaki H."/>
            <person name="Tamura T."/>
        </authorList>
    </citation>
    <scope>NUCLEOTIDE SEQUENCE [LARGE SCALE GENOMIC DNA]</scope>
    <source>
        <strain evidence="5 6">NBRC 15454</strain>
    </source>
</reference>
<dbReference type="Proteomes" id="UP000286746">
    <property type="component" value="Unassembled WGS sequence"/>
</dbReference>
<gene>
    <name evidence="5" type="ORF">GKJPGBOP_04582</name>
</gene>
<dbReference type="InterPro" id="IPR008628">
    <property type="entry name" value="GPP34-like"/>
</dbReference>
<keyword evidence="6" id="KW-1185">Reference proteome</keyword>
<organism evidence="5 6">
    <name type="scientific">Streptomyces paromomycinus</name>
    <name type="common">Streptomyces rimosus subsp. paromomycinus</name>
    <dbReference type="NCBI Taxonomy" id="92743"/>
    <lineage>
        <taxon>Bacteria</taxon>
        <taxon>Bacillati</taxon>
        <taxon>Actinomycetota</taxon>
        <taxon>Actinomycetes</taxon>
        <taxon>Kitasatosporales</taxon>
        <taxon>Streptomycetaceae</taxon>
        <taxon>Streptomyces</taxon>
    </lineage>
</organism>
<keyword evidence="3" id="KW-0446">Lipid-binding</keyword>
<sequence length="238" mass="24705">MTGHGAGSEWGGADHGPTLAEELLLLALDPARGKPLNYPSYLRYGLAGAALAELAQAGRVTEGRGGRFLVGSPLPVGDLVLDAALATLSAPGKGGEVKVKRWLRHAARGVDEACRQRLEQRGAVRRESRRALGLFRYERLAAGPVDLAGPARARFKGALATGFADPRDRTLAALVSATCLDRKLELGRDRRAVRRDLKALDRDDWIARAVAAVILQDQATAGSGGGGGDGGGDGGGGG</sequence>
<dbReference type="Pfam" id="PF05719">
    <property type="entry name" value="GPP34"/>
    <property type="match status" value="1"/>
</dbReference>
<protein>
    <recommendedName>
        <fullName evidence="7">GPP34 family phosphoprotein</fullName>
    </recommendedName>
</protein>
<comment type="caution">
    <text evidence="5">The sequence shown here is derived from an EMBL/GenBank/DDBJ whole genome shotgun (WGS) entry which is preliminary data.</text>
</comment>
<evidence type="ECO:0000313" key="5">
    <source>
        <dbReference type="EMBL" id="GCD44867.1"/>
    </source>
</evidence>